<sequence length="401" mass="46142">TEGTGKEIRKEIEKLGFVWENVSEKILRGRGYEDLADRYGRWASENLKEGTEKAYITPHWDEPNVFSHARVNDRTTPEGEKVLFIEEIQSDWAREAREKGVKSEDRKEELQKAEKDLEAFQKKITEKYGSGNWYARKATQEERNKYDNLLATLRKYEDKGVPDFPFRKNWTEFTLKNILKRAVAEGYDRISWVTGEQTANRYDLSKQVDAVYAAKYEDGTYTLDALKGGNMVSIAAEVKENDLEKYVGKTLAQKIIDEKIEAGEDAEFAGKNLKIGGEWAVNLYDKQIPSFLKKYAKKWGAKVEEMEMDRGERTPYKSKTIKQLSLPITPAMRESIPAGQPMFAKQLEEREIDGVPVKSFKGPEKEAAIAYEAAKDAWIGEKDVRVLKAQVEKRKLQKRIK</sequence>
<evidence type="ECO:0000313" key="2">
    <source>
        <dbReference type="EMBL" id="GAG55926.1"/>
    </source>
</evidence>
<keyword evidence="1" id="KW-0175">Coiled coil</keyword>
<feature type="non-terminal residue" evidence="2">
    <location>
        <position position="401"/>
    </location>
</feature>
<dbReference type="AlphaFoldDB" id="X1A6V0"/>
<comment type="caution">
    <text evidence="2">The sequence shown here is derived from an EMBL/GenBank/DDBJ whole genome shotgun (WGS) entry which is preliminary data.</text>
</comment>
<proteinExistence type="predicted"/>
<accession>X1A6V0</accession>
<evidence type="ECO:0008006" key="3">
    <source>
        <dbReference type="Google" id="ProtNLM"/>
    </source>
</evidence>
<name>X1A6V0_9ZZZZ</name>
<reference evidence="2" key="1">
    <citation type="journal article" date="2014" name="Front. Microbiol.">
        <title>High frequency of phylogenetically diverse reductive dehalogenase-homologous genes in deep subseafloor sedimentary metagenomes.</title>
        <authorList>
            <person name="Kawai M."/>
            <person name="Futagami T."/>
            <person name="Toyoda A."/>
            <person name="Takaki Y."/>
            <person name="Nishi S."/>
            <person name="Hori S."/>
            <person name="Arai W."/>
            <person name="Tsubouchi T."/>
            <person name="Morono Y."/>
            <person name="Uchiyama I."/>
            <person name="Ito T."/>
            <person name="Fujiyama A."/>
            <person name="Inagaki F."/>
            <person name="Takami H."/>
        </authorList>
    </citation>
    <scope>NUCLEOTIDE SEQUENCE</scope>
    <source>
        <strain evidence="2">Expedition CK06-06</strain>
    </source>
</reference>
<feature type="coiled-coil region" evidence="1">
    <location>
        <begin position="93"/>
        <end position="159"/>
    </location>
</feature>
<evidence type="ECO:0000256" key="1">
    <source>
        <dbReference type="SAM" id="Coils"/>
    </source>
</evidence>
<dbReference type="EMBL" id="BART01008630">
    <property type="protein sequence ID" value="GAG55926.1"/>
    <property type="molecule type" value="Genomic_DNA"/>
</dbReference>
<feature type="non-terminal residue" evidence="2">
    <location>
        <position position="1"/>
    </location>
</feature>
<gene>
    <name evidence="2" type="ORF">S01H4_19359</name>
</gene>
<organism evidence="2">
    <name type="scientific">marine sediment metagenome</name>
    <dbReference type="NCBI Taxonomy" id="412755"/>
    <lineage>
        <taxon>unclassified sequences</taxon>
        <taxon>metagenomes</taxon>
        <taxon>ecological metagenomes</taxon>
    </lineage>
</organism>
<protein>
    <recommendedName>
        <fullName evidence="3">Large polyvalent protein associated domain-containing protein</fullName>
    </recommendedName>
</protein>